<dbReference type="Proteomes" id="UP000531659">
    <property type="component" value="Unassembled WGS sequence"/>
</dbReference>
<sequence length="178" mass="20992">MKVKYTLQKRLEILDEWKKVNNGSRNALARKYDVAPQTIRGWEKIQELHGDGALVPRNEKRNKYTGDFRIKVAEELINSDLSKHEICSKYNLNESLVLRWKKLYIENGKEFLAIDHRGRKKGEPIKNIISTCKNLKLNDLQTKTEKALYNENERLRAELDYIKKLNALIQSRQTPKKR</sequence>
<dbReference type="Gene3D" id="1.10.10.10">
    <property type="entry name" value="Winged helix-like DNA-binding domain superfamily/Winged helix DNA-binding domain"/>
    <property type="match status" value="1"/>
</dbReference>
<dbReference type="InterPro" id="IPR055247">
    <property type="entry name" value="InsJ-like_HTH"/>
</dbReference>
<feature type="domain" description="Insertion element IS150 protein InsJ-like helix-turn-helix" evidence="2">
    <location>
        <begin position="9"/>
        <end position="61"/>
    </location>
</feature>
<dbReference type="PANTHER" id="PTHR33795:SF1">
    <property type="entry name" value="INSERTION ELEMENT IS150 PROTEIN INSJ"/>
    <property type="match status" value="1"/>
</dbReference>
<gene>
    <name evidence="3" type="ORF">HLQ16_10500</name>
</gene>
<evidence type="ECO:0000313" key="3">
    <source>
        <dbReference type="EMBL" id="NNU76361.1"/>
    </source>
</evidence>
<protein>
    <submittedName>
        <fullName evidence="3">Helix-turn-helix domain-containing protein</fullName>
    </submittedName>
</protein>
<accession>A0A7Y3SVZ1</accession>
<dbReference type="InterPro" id="IPR036388">
    <property type="entry name" value="WH-like_DNA-bd_sf"/>
</dbReference>
<dbReference type="Pfam" id="PF13518">
    <property type="entry name" value="HTH_28"/>
    <property type="match status" value="2"/>
</dbReference>
<evidence type="ECO:0000256" key="1">
    <source>
        <dbReference type="ARBA" id="ARBA00038232"/>
    </source>
</evidence>
<dbReference type="InterPro" id="IPR052057">
    <property type="entry name" value="IS150/IS1296_orfA-like"/>
</dbReference>
<dbReference type="SUPFAM" id="SSF46689">
    <property type="entry name" value="Homeodomain-like"/>
    <property type="match status" value="1"/>
</dbReference>
<dbReference type="PANTHER" id="PTHR33795">
    <property type="entry name" value="INSERTION ELEMENT IS150 PROTEIN INSJ"/>
    <property type="match status" value="1"/>
</dbReference>
<comment type="caution">
    <text evidence="3">The sequence shown here is derived from an EMBL/GenBank/DDBJ whole genome shotgun (WGS) entry which is preliminary data.</text>
</comment>
<evidence type="ECO:0000313" key="4">
    <source>
        <dbReference type="Proteomes" id="UP000531659"/>
    </source>
</evidence>
<dbReference type="AlphaFoldDB" id="A0A7Y3SVZ1"/>
<dbReference type="InterPro" id="IPR009057">
    <property type="entry name" value="Homeodomain-like_sf"/>
</dbReference>
<feature type="domain" description="Insertion element IS150 protein InsJ-like helix-turn-helix" evidence="2">
    <location>
        <begin position="68"/>
        <end position="121"/>
    </location>
</feature>
<evidence type="ECO:0000259" key="2">
    <source>
        <dbReference type="Pfam" id="PF13518"/>
    </source>
</evidence>
<comment type="similarity">
    <text evidence="1">Belongs to the IS150/IS1296 orfA family.</text>
</comment>
<proteinExistence type="inferred from homology"/>
<organism evidence="3 4">
    <name type="scientific">Clostridium estertheticum</name>
    <dbReference type="NCBI Taxonomy" id="238834"/>
    <lineage>
        <taxon>Bacteria</taxon>
        <taxon>Bacillati</taxon>
        <taxon>Bacillota</taxon>
        <taxon>Clostridia</taxon>
        <taxon>Eubacteriales</taxon>
        <taxon>Clostridiaceae</taxon>
        <taxon>Clostridium</taxon>
    </lineage>
</organism>
<reference evidence="3 4" key="1">
    <citation type="submission" date="2020-05" db="EMBL/GenBank/DDBJ databases">
        <title>Complete genome of Clostridium estertheticum subspecies estertheticum, isolated from Vacuum packed lamb meat from New Zealand imported to Switzerland.</title>
        <authorList>
            <person name="Wambui J."/>
            <person name="Stevens M.J.A."/>
            <person name="Stephan R."/>
        </authorList>
    </citation>
    <scope>NUCLEOTIDE SEQUENCE [LARGE SCALE GENOMIC DNA]</scope>
    <source>
        <strain evidence="3 4">CEST001</strain>
    </source>
</reference>
<name>A0A7Y3SVZ1_9CLOT</name>
<dbReference type="EMBL" id="JABEYB010000007">
    <property type="protein sequence ID" value="NNU76361.1"/>
    <property type="molecule type" value="Genomic_DNA"/>
</dbReference>
<dbReference type="RefSeq" id="WP_171297049.1">
    <property type="nucleotide sequence ID" value="NZ_CP087098.1"/>
</dbReference>